<organism evidence="2 3">
    <name type="scientific">Cytophaga hutchinsonii (strain ATCC 33406 / DSM 1761 / CIP 103989 / NBRC 15051 / NCIMB 9469 / D465)</name>
    <dbReference type="NCBI Taxonomy" id="269798"/>
    <lineage>
        <taxon>Bacteria</taxon>
        <taxon>Pseudomonadati</taxon>
        <taxon>Bacteroidota</taxon>
        <taxon>Cytophagia</taxon>
        <taxon>Cytophagales</taxon>
        <taxon>Cytophagaceae</taxon>
        <taxon>Cytophaga</taxon>
    </lineage>
</organism>
<accession>A0A6N4SW28</accession>
<keyword evidence="1" id="KW-1133">Transmembrane helix</keyword>
<feature type="transmembrane region" description="Helical" evidence="1">
    <location>
        <begin position="126"/>
        <end position="152"/>
    </location>
</feature>
<dbReference type="KEGG" id="chu:CHU_3359"/>
<protein>
    <submittedName>
        <fullName evidence="2">Uncharacterized protein</fullName>
    </submittedName>
</protein>
<keyword evidence="1" id="KW-0472">Membrane</keyword>
<dbReference type="Proteomes" id="UP000001822">
    <property type="component" value="Chromosome"/>
</dbReference>
<gene>
    <name evidence="2" type="ordered locus">CHU_3359</name>
</gene>
<keyword evidence="1" id="KW-0812">Transmembrane</keyword>
<name>A0A6N4SW28_CYTH3</name>
<dbReference type="EMBL" id="CP000383">
    <property type="protein sequence ID" value="ABG60595.1"/>
    <property type="molecule type" value="Genomic_DNA"/>
</dbReference>
<evidence type="ECO:0000256" key="1">
    <source>
        <dbReference type="SAM" id="Phobius"/>
    </source>
</evidence>
<sequence length="153" mass="16998">MDILDSSEIGSESVFALTNSMKKHLTQTAKWGKFLAIVGFVGIGFILIGAFTISMVFEKLAQMSMGQFDFNIVAALTFFYLLMAILWFVPVLHMFNFSTRMLKSIPTMDIYGIEKGLSSLNSLFKFYGIFTLIILGLYALALVFAVAGNVLFS</sequence>
<dbReference type="RefSeq" id="WP_011586703.1">
    <property type="nucleotide sequence ID" value="NC_008255.1"/>
</dbReference>
<evidence type="ECO:0000313" key="3">
    <source>
        <dbReference type="Proteomes" id="UP000001822"/>
    </source>
</evidence>
<evidence type="ECO:0000313" key="2">
    <source>
        <dbReference type="EMBL" id="ABG60595.1"/>
    </source>
</evidence>
<feature type="transmembrane region" description="Helical" evidence="1">
    <location>
        <begin position="68"/>
        <end position="89"/>
    </location>
</feature>
<proteinExistence type="predicted"/>
<dbReference type="AlphaFoldDB" id="A0A6N4SW28"/>
<feature type="transmembrane region" description="Helical" evidence="1">
    <location>
        <begin position="34"/>
        <end position="56"/>
    </location>
</feature>
<reference evidence="2 3" key="1">
    <citation type="journal article" date="2007" name="Appl. Environ. Microbiol.">
        <title>Genome sequence of the cellulolytic gliding bacterium Cytophaga hutchinsonii.</title>
        <authorList>
            <person name="Xie G."/>
            <person name="Bruce D.C."/>
            <person name="Challacombe J.F."/>
            <person name="Chertkov O."/>
            <person name="Detter J.C."/>
            <person name="Gilna P."/>
            <person name="Han C.S."/>
            <person name="Lucas S."/>
            <person name="Misra M."/>
            <person name="Myers G.L."/>
            <person name="Richardson P."/>
            <person name="Tapia R."/>
            <person name="Thayer N."/>
            <person name="Thompson L.S."/>
            <person name="Brettin T.S."/>
            <person name="Henrissat B."/>
            <person name="Wilson D.B."/>
            <person name="McBride M.J."/>
        </authorList>
    </citation>
    <scope>NUCLEOTIDE SEQUENCE [LARGE SCALE GENOMIC DNA]</scope>
    <source>
        <strain evidence="3">ATCC 33406 / DSM 1761 / CIP 103989 / NBRC 15051 / NCIMB 9469 / D465</strain>
    </source>
</reference>
<keyword evidence="3" id="KW-1185">Reference proteome</keyword>